<dbReference type="AlphaFoldDB" id="A0A2U3X1F9"/>
<dbReference type="Proteomes" id="UP000245340">
    <property type="component" value="Unplaced"/>
</dbReference>
<name>A0A2U3X1F9_ODORO</name>
<dbReference type="GeneID" id="101363305"/>
<evidence type="ECO:0000256" key="3">
    <source>
        <dbReference type="SAM" id="SignalP"/>
    </source>
</evidence>
<feature type="transmembrane region" description="Helical" evidence="2">
    <location>
        <begin position="87"/>
        <end position="114"/>
    </location>
</feature>
<feature type="compositionally biased region" description="Polar residues" evidence="1">
    <location>
        <begin position="138"/>
        <end position="149"/>
    </location>
</feature>
<dbReference type="GO" id="GO:0006833">
    <property type="term" value="P:water transport"/>
    <property type="evidence" value="ECO:0007669"/>
    <property type="project" value="TreeGrafter"/>
</dbReference>
<keyword evidence="4" id="KW-1185">Reference proteome</keyword>
<dbReference type="InterPro" id="IPR024831">
    <property type="entry name" value="Uroplakin-3"/>
</dbReference>
<keyword evidence="2" id="KW-0812">Transmembrane</keyword>
<dbReference type="GO" id="GO:0015840">
    <property type="term" value="P:urea transport"/>
    <property type="evidence" value="ECO:0007669"/>
    <property type="project" value="TreeGrafter"/>
</dbReference>
<keyword evidence="2" id="KW-1133">Transmembrane helix</keyword>
<feature type="region of interest" description="Disordered" evidence="1">
    <location>
        <begin position="120"/>
        <end position="166"/>
    </location>
</feature>
<keyword evidence="3" id="KW-0732">Signal</keyword>
<gene>
    <name evidence="5" type="primary">UPK3A</name>
</gene>
<organism evidence="4 5">
    <name type="scientific">Odobenus rosmarus divergens</name>
    <name type="common">Pacific walrus</name>
    <dbReference type="NCBI Taxonomy" id="9708"/>
    <lineage>
        <taxon>Eukaryota</taxon>
        <taxon>Metazoa</taxon>
        <taxon>Chordata</taxon>
        <taxon>Craniata</taxon>
        <taxon>Vertebrata</taxon>
        <taxon>Euteleostomi</taxon>
        <taxon>Mammalia</taxon>
        <taxon>Eutheria</taxon>
        <taxon>Laurasiatheria</taxon>
        <taxon>Carnivora</taxon>
        <taxon>Caniformia</taxon>
        <taxon>Pinnipedia</taxon>
        <taxon>Odobenidae</taxon>
        <taxon>Odobenus</taxon>
    </lineage>
</organism>
<feature type="chain" id="PRO_5015600646" evidence="3">
    <location>
        <begin position="19"/>
        <end position="166"/>
    </location>
</feature>
<dbReference type="GO" id="GO:0005886">
    <property type="term" value="C:plasma membrane"/>
    <property type="evidence" value="ECO:0007669"/>
    <property type="project" value="TreeGrafter"/>
</dbReference>
<feature type="signal peptide" evidence="3">
    <location>
        <begin position="1"/>
        <end position="18"/>
    </location>
</feature>
<evidence type="ECO:0000256" key="2">
    <source>
        <dbReference type="SAM" id="Phobius"/>
    </source>
</evidence>
<keyword evidence="2" id="KW-0472">Membrane</keyword>
<evidence type="ECO:0000313" key="4">
    <source>
        <dbReference type="Proteomes" id="UP000245340"/>
    </source>
</evidence>
<evidence type="ECO:0000256" key="1">
    <source>
        <dbReference type="SAM" id="MobiDB-lite"/>
    </source>
</evidence>
<accession>A0A2U3X1F9</accession>
<dbReference type="PANTHER" id="PTHR15446">
    <property type="entry name" value="UROPLAKIN III"/>
    <property type="match status" value="1"/>
</dbReference>
<protein>
    <submittedName>
        <fullName evidence="5">Uroplakin-3a isoform X2</fullName>
    </submittedName>
</protein>
<dbReference type="CTD" id="7380"/>
<dbReference type="RefSeq" id="XP_004415901.1">
    <property type="nucleotide sequence ID" value="XM_004415844.1"/>
</dbReference>
<feature type="compositionally biased region" description="Basic and acidic residues" evidence="1">
    <location>
        <begin position="153"/>
        <end position="166"/>
    </location>
</feature>
<reference evidence="5" key="1">
    <citation type="submission" date="2025-08" db="UniProtKB">
        <authorList>
            <consortium name="RefSeq"/>
        </authorList>
    </citation>
    <scope>IDENTIFICATION</scope>
</reference>
<sequence>MPPLWALLALGCLRLGVGVHLQPQLASMTFATNNPTLTTVALEKPLCMFDSSAALGSNYEIYLYVLVDLVTPSSEIDTWPGRRSGGMIVITSILGSLPFFLLIAFAGAIVLSLLDPGSSDRETTHDSQITQEAVPRSLGTSEAAHTSANRGPPLDRAEAYSRKLQD</sequence>
<dbReference type="PANTHER" id="PTHR15446:SF17">
    <property type="entry name" value="UROPLAKIN-3A"/>
    <property type="match status" value="1"/>
</dbReference>
<proteinExistence type="predicted"/>
<evidence type="ECO:0000313" key="5">
    <source>
        <dbReference type="RefSeq" id="XP_004415901.1"/>
    </source>
</evidence>